<sequence>MKLLKNEYEYRTWFINEYLSLDKESDPAILSPDEIETDLQAEMPEVFPCMVLLTPSKSLYASGTIQYYYRRDIISIGEGLDIIVNTSANQLSL</sequence>
<proteinExistence type="predicted"/>
<reference evidence="1 2" key="2">
    <citation type="submission" date="2020-03" db="EMBL/GenBank/DDBJ databases">
        <title>Rahnella aceri sp. nov., isoated from traditional Jeju Makgeolli.</title>
        <authorList>
            <person name="Kim I.S."/>
            <person name="Jeon D."/>
        </authorList>
    </citation>
    <scope>NUCLEOTIDE SEQUENCE [LARGE SCALE GENOMIC DNA]</scope>
    <source>
        <strain evidence="1 2">Lac-M11</strain>
    </source>
</reference>
<gene>
    <name evidence="1" type="ORF">GW579_16710</name>
</gene>
<evidence type="ECO:0000313" key="2">
    <source>
        <dbReference type="Proteomes" id="UP000476696"/>
    </source>
</evidence>
<dbReference type="Proteomes" id="UP000476696">
    <property type="component" value="Unassembled WGS sequence"/>
</dbReference>
<organism evidence="1 2">
    <name type="scientific">Rahnella contaminans</name>
    <dbReference type="NCBI Taxonomy" id="2703882"/>
    <lineage>
        <taxon>Bacteria</taxon>
        <taxon>Pseudomonadati</taxon>
        <taxon>Pseudomonadota</taxon>
        <taxon>Gammaproteobacteria</taxon>
        <taxon>Enterobacterales</taxon>
        <taxon>Yersiniaceae</taxon>
        <taxon>Rahnella</taxon>
    </lineage>
</organism>
<dbReference type="EMBL" id="JAADJS010000003">
    <property type="protein sequence ID" value="NGX88721.1"/>
    <property type="molecule type" value="Genomic_DNA"/>
</dbReference>
<evidence type="ECO:0000313" key="1">
    <source>
        <dbReference type="EMBL" id="NGX88721.1"/>
    </source>
</evidence>
<dbReference type="AlphaFoldDB" id="A0A6M2B7U2"/>
<comment type="caution">
    <text evidence="1">The sequence shown here is derived from an EMBL/GenBank/DDBJ whole genome shotgun (WGS) entry which is preliminary data.</text>
</comment>
<reference evidence="1 2" key="1">
    <citation type="submission" date="2020-01" db="EMBL/GenBank/DDBJ databases">
        <authorList>
            <person name="Lee S.D."/>
        </authorList>
    </citation>
    <scope>NUCLEOTIDE SEQUENCE [LARGE SCALE GENOMIC DNA]</scope>
    <source>
        <strain evidence="1 2">Lac-M11</strain>
    </source>
</reference>
<keyword evidence="2" id="KW-1185">Reference proteome</keyword>
<dbReference type="RefSeq" id="WP_152323885.1">
    <property type="nucleotide sequence ID" value="NZ_JAADJS010000003.1"/>
</dbReference>
<name>A0A6M2B7U2_9GAMM</name>
<protein>
    <submittedName>
        <fullName evidence="1">Uncharacterized protein</fullName>
    </submittedName>
</protein>
<accession>A0A6M2B7U2</accession>